<dbReference type="Pfam" id="PF00910">
    <property type="entry name" value="RNA_helicase"/>
    <property type="match status" value="1"/>
</dbReference>
<evidence type="ECO:0000256" key="21">
    <source>
        <dbReference type="ARBA" id="ARBA00032243"/>
    </source>
</evidence>
<comment type="cofactor">
    <cofactor evidence="1">
        <name>Mn(2+)</name>
        <dbReference type="ChEBI" id="CHEBI:29035"/>
    </cofactor>
</comment>
<dbReference type="GO" id="GO:0046872">
    <property type="term" value="F:metal ion binding"/>
    <property type="evidence" value="ECO:0007669"/>
    <property type="project" value="UniProtKB-KW"/>
</dbReference>
<keyword evidence="8" id="KW-0548">Nucleotidyltransferase</keyword>
<keyword evidence="16" id="KW-0067">ATP-binding</keyword>
<dbReference type="SUPFAM" id="SSF52540">
    <property type="entry name" value="P-loop containing nucleoside triphosphate hydrolases"/>
    <property type="match status" value="1"/>
</dbReference>
<evidence type="ECO:0000256" key="19">
    <source>
        <dbReference type="ARBA" id="ARBA00023268"/>
    </source>
</evidence>
<keyword evidence="11" id="KW-0479">Metal-binding</keyword>
<evidence type="ECO:0000256" key="9">
    <source>
        <dbReference type="ARBA" id="ARBA00022705"/>
    </source>
</evidence>
<keyword evidence="10" id="KW-0540">Nuclease</keyword>
<evidence type="ECO:0000256" key="6">
    <source>
        <dbReference type="ARBA" id="ARBA00022562"/>
    </source>
</evidence>
<keyword evidence="6" id="KW-1048">Host nucleus</keyword>
<evidence type="ECO:0000256" key="3">
    <source>
        <dbReference type="ARBA" id="ARBA00004147"/>
    </source>
</evidence>
<dbReference type="GO" id="GO:0006260">
    <property type="term" value="P:DNA replication"/>
    <property type="evidence" value="ECO:0007669"/>
    <property type="project" value="UniProtKB-KW"/>
</dbReference>
<evidence type="ECO:0000256" key="15">
    <source>
        <dbReference type="ARBA" id="ARBA00022806"/>
    </source>
</evidence>
<accession>A0A126GAD0</accession>
<organism evidence="24">
    <name type="scientific">Lake Sarah-associated circular virus-38</name>
    <dbReference type="NCBI Taxonomy" id="1685766"/>
    <lineage>
        <taxon>Viruses</taxon>
        <taxon>Monodnaviria</taxon>
        <taxon>Shotokuvirae</taxon>
        <taxon>Cressdnaviricota</taxon>
        <taxon>Arfiviricetes</taxon>
        <taxon>Rohanvirales</taxon>
        <taxon>Adamaviridae</taxon>
        <taxon>Tharbavirus</taxon>
        <taxon>Tharbavirus aelin</taxon>
    </lineage>
</organism>
<comment type="subcellular location">
    <subcellularLocation>
        <location evidence="3">Host nucleus</location>
    </subcellularLocation>
</comment>
<evidence type="ECO:0000256" key="12">
    <source>
        <dbReference type="ARBA" id="ARBA00022741"/>
    </source>
</evidence>
<proteinExistence type="inferred from homology"/>
<comment type="catalytic activity">
    <reaction evidence="22">
        <text>ATP + H2O = ADP + phosphate + H(+)</text>
        <dbReference type="Rhea" id="RHEA:13065"/>
        <dbReference type="ChEBI" id="CHEBI:15377"/>
        <dbReference type="ChEBI" id="CHEBI:15378"/>
        <dbReference type="ChEBI" id="CHEBI:30616"/>
        <dbReference type="ChEBI" id="CHEBI:43474"/>
        <dbReference type="ChEBI" id="CHEBI:456216"/>
    </reaction>
</comment>
<evidence type="ECO:0000256" key="20">
    <source>
        <dbReference type="ARBA" id="ARBA00030754"/>
    </source>
</evidence>
<evidence type="ECO:0000256" key="2">
    <source>
        <dbReference type="ARBA" id="ARBA00001946"/>
    </source>
</evidence>
<evidence type="ECO:0000256" key="10">
    <source>
        <dbReference type="ARBA" id="ARBA00022722"/>
    </source>
</evidence>
<dbReference type="EMBL" id="KP153484">
    <property type="protein sequence ID" value="ALE29761.1"/>
    <property type="molecule type" value="Genomic_DNA"/>
</dbReference>
<dbReference type="GO" id="GO:0003723">
    <property type="term" value="F:RNA binding"/>
    <property type="evidence" value="ECO:0007669"/>
    <property type="project" value="InterPro"/>
</dbReference>
<keyword evidence="12" id="KW-0547">Nucleotide-binding</keyword>
<dbReference type="Gene3D" id="3.40.1310.20">
    <property type="match status" value="1"/>
</dbReference>
<dbReference type="GO" id="GO:0016787">
    <property type="term" value="F:hydrolase activity"/>
    <property type="evidence" value="ECO:0007669"/>
    <property type="project" value="UniProtKB-KW"/>
</dbReference>
<evidence type="ECO:0000256" key="7">
    <source>
        <dbReference type="ARBA" id="ARBA00022679"/>
    </source>
</evidence>
<comment type="cofactor">
    <cofactor evidence="2">
        <name>Mg(2+)</name>
        <dbReference type="ChEBI" id="CHEBI:18420"/>
    </cofactor>
</comment>
<keyword evidence="13" id="KW-0255">Endonuclease</keyword>
<dbReference type="GO" id="GO:0003724">
    <property type="term" value="F:RNA helicase activity"/>
    <property type="evidence" value="ECO:0007669"/>
    <property type="project" value="InterPro"/>
</dbReference>
<dbReference type="Gene3D" id="3.40.50.300">
    <property type="entry name" value="P-loop containing nucleotide triphosphate hydrolases"/>
    <property type="match status" value="1"/>
</dbReference>
<dbReference type="GO" id="GO:0000166">
    <property type="term" value="F:nucleotide binding"/>
    <property type="evidence" value="ECO:0007669"/>
    <property type="project" value="UniProtKB-KW"/>
</dbReference>
<evidence type="ECO:0000256" key="22">
    <source>
        <dbReference type="ARBA" id="ARBA00049360"/>
    </source>
</evidence>
<dbReference type="GO" id="GO:0016779">
    <property type="term" value="F:nucleotidyltransferase activity"/>
    <property type="evidence" value="ECO:0007669"/>
    <property type="project" value="UniProtKB-KW"/>
</dbReference>
<dbReference type="GO" id="GO:0042025">
    <property type="term" value="C:host cell nucleus"/>
    <property type="evidence" value="ECO:0007669"/>
    <property type="project" value="UniProtKB-SubCell"/>
</dbReference>
<dbReference type="GO" id="GO:0004519">
    <property type="term" value="F:endonuclease activity"/>
    <property type="evidence" value="ECO:0007669"/>
    <property type="project" value="UniProtKB-KW"/>
</dbReference>
<evidence type="ECO:0000256" key="1">
    <source>
        <dbReference type="ARBA" id="ARBA00001936"/>
    </source>
</evidence>
<dbReference type="Pfam" id="PF02407">
    <property type="entry name" value="Viral_Rep"/>
    <property type="match status" value="1"/>
</dbReference>
<evidence type="ECO:0000256" key="4">
    <source>
        <dbReference type="ARBA" id="ARBA00008545"/>
    </source>
</evidence>
<keyword evidence="19" id="KW-0511">Multifunctional enzyme</keyword>
<sequence length="379" mass="44344">MSNNMAKNWCMTLNNYDDSEVARFESHMRPWCVYYIYGFERGENDTPHLQCFFSLKAKKRMSCLKKIFPRAHFEVKSRASTMEQASDYCKKEENFIEWGVLPDNSTARGLKAISDNYEETVELAKKGDIEAINPEHVLKYYPTIKRIAHDNKKMPSDLLWEEGHPPNIWIYGPTGTGKSYRARAILQENFGQFYSKMAQNKWWDKYDGEEGVLIEDMDILHNYMGPYMKIWADKYAFPVEVKTSGDRIRPKVIVVTSNYTIEQIWPDRSTHGPISRRFKVIHMDQPWNANINQVLRDAPAETSAPREKKRKFDQPLKKPALLRRNAVGDLVETHGYQPQQTIPQYLEPTLEELAEEMEIYRASQDMFEELSESDDLLDL</sequence>
<evidence type="ECO:0000256" key="13">
    <source>
        <dbReference type="ARBA" id="ARBA00022759"/>
    </source>
</evidence>
<evidence type="ECO:0000256" key="5">
    <source>
        <dbReference type="ARBA" id="ARBA00014531"/>
    </source>
</evidence>
<keyword evidence="15" id="KW-0347">Helicase</keyword>
<dbReference type="InterPro" id="IPR000605">
    <property type="entry name" value="Helicase_SF3_ssDNA/RNA_vir"/>
</dbReference>
<dbReference type="InterPro" id="IPR049912">
    <property type="entry name" value="CRESS_DNA_REP"/>
</dbReference>
<name>A0A126GAD0_9VIRU</name>
<keyword evidence="9" id="KW-0235">DNA replication</keyword>
<feature type="domain" description="CRESS-DNA virus Rep endonuclease" evidence="23">
    <location>
        <begin position="3"/>
        <end position="101"/>
    </location>
</feature>
<keyword evidence="18" id="KW-0238">DNA-binding</keyword>
<comment type="similarity">
    <text evidence="4">Belongs to the nanoviruses/circoviruses replication-associated protein family.</text>
</comment>
<evidence type="ECO:0000259" key="23">
    <source>
        <dbReference type="PROSITE" id="PS52020"/>
    </source>
</evidence>
<keyword evidence="7" id="KW-0808">Transferase</keyword>
<protein>
    <recommendedName>
        <fullName evidence="5">Replication-associated protein</fullName>
    </recommendedName>
    <alternativeName>
        <fullName evidence="20">ATP-dependent helicase Rep</fullName>
    </alternativeName>
    <alternativeName>
        <fullName evidence="21">RepP</fullName>
    </alternativeName>
</protein>
<dbReference type="PROSITE" id="PS52020">
    <property type="entry name" value="CRESS_DNA_REP"/>
    <property type="match status" value="1"/>
</dbReference>
<dbReference type="GO" id="GO:0003677">
    <property type="term" value="F:DNA binding"/>
    <property type="evidence" value="ECO:0007669"/>
    <property type="project" value="UniProtKB-KW"/>
</dbReference>
<evidence type="ECO:0000313" key="24">
    <source>
        <dbReference type="EMBL" id="ALE29761.1"/>
    </source>
</evidence>
<reference evidence="24" key="1">
    <citation type="journal article" date="2016" name="Infect. Genet. Evol.">
        <title>Diverse circular replication-associated protein encoding viruses circulating in invertebrates within a lake ecosystem.</title>
        <authorList>
            <person name="Dayaram A."/>
            <person name="Galatowitsch M.L."/>
            <person name="Arguello-Astorga G.R."/>
            <person name="van Bysterveldt K."/>
            <person name="Kraberger S."/>
            <person name="Stainton D."/>
            <person name="Harding J.S."/>
            <person name="Roumagnac P."/>
            <person name="Martin D.P."/>
            <person name="Lefeuvre P."/>
            <person name="Varsani A."/>
        </authorList>
    </citation>
    <scope>NUCLEOTIDE SEQUENCE</scope>
    <source>
        <strain evidence="24">LSaCV-38-LSCO-2013</strain>
    </source>
</reference>
<dbReference type="InterPro" id="IPR027417">
    <property type="entry name" value="P-loop_NTPase"/>
</dbReference>
<keyword evidence="17" id="KW-0190">Covalent protein-DNA linkage</keyword>
<evidence type="ECO:0000256" key="8">
    <source>
        <dbReference type="ARBA" id="ARBA00022695"/>
    </source>
</evidence>
<keyword evidence="14" id="KW-0378">Hydrolase</keyword>
<evidence type="ECO:0000256" key="11">
    <source>
        <dbReference type="ARBA" id="ARBA00022723"/>
    </source>
</evidence>
<evidence type="ECO:0000256" key="17">
    <source>
        <dbReference type="ARBA" id="ARBA00023124"/>
    </source>
</evidence>
<evidence type="ECO:0000256" key="16">
    <source>
        <dbReference type="ARBA" id="ARBA00022840"/>
    </source>
</evidence>
<evidence type="ECO:0000256" key="14">
    <source>
        <dbReference type="ARBA" id="ARBA00022801"/>
    </source>
</evidence>
<evidence type="ECO:0000256" key="18">
    <source>
        <dbReference type="ARBA" id="ARBA00023125"/>
    </source>
</evidence>